<comment type="caution">
    <text evidence="1">The sequence shown here is derived from an EMBL/GenBank/DDBJ whole genome shotgun (WGS) entry which is preliminary data.</text>
</comment>
<protein>
    <submittedName>
        <fullName evidence="1">Uncharacterized protein</fullName>
    </submittedName>
</protein>
<organism evidence="1 2">
    <name type="scientific">Petrolisthes manimaculis</name>
    <dbReference type="NCBI Taxonomy" id="1843537"/>
    <lineage>
        <taxon>Eukaryota</taxon>
        <taxon>Metazoa</taxon>
        <taxon>Ecdysozoa</taxon>
        <taxon>Arthropoda</taxon>
        <taxon>Crustacea</taxon>
        <taxon>Multicrustacea</taxon>
        <taxon>Malacostraca</taxon>
        <taxon>Eumalacostraca</taxon>
        <taxon>Eucarida</taxon>
        <taxon>Decapoda</taxon>
        <taxon>Pleocyemata</taxon>
        <taxon>Anomura</taxon>
        <taxon>Galatheoidea</taxon>
        <taxon>Porcellanidae</taxon>
        <taxon>Petrolisthes</taxon>
    </lineage>
</organism>
<dbReference type="AlphaFoldDB" id="A0AAE1NME7"/>
<reference evidence="1" key="1">
    <citation type="submission" date="2023-11" db="EMBL/GenBank/DDBJ databases">
        <title>Genome assemblies of two species of porcelain crab, Petrolisthes cinctipes and Petrolisthes manimaculis (Anomura: Porcellanidae).</title>
        <authorList>
            <person name="Angst P."/>
        </authorList>
    </citation>
    <scope>NUCLEOTIDE SEQUENCE</scope>
    <source>
        <strain evidence="1">PB745_02</strain>
        <tissue evidence="1">Gill</tissue>
    </source>
</reference>
<dbReference type="Proteomes" id="UP001292094">
    <property type="component" value="Unassembled WGS sequence"/>
</dbReference>
<sequence>MRNITKRNESQRQPPLTLLSITFPPPPPPPLARLWRREGGRVTPYLYPSLPLQYLLTSLPSPIPLVSQHTCAGSLMCRPPPIDGSRGPPATFPASTARHPLVLYWRGWRMGEPMSCRAGVDVERTNLKSLWIDATLPTQDNELKSAEGDVMPQDETP</sequence>
<evidence type="ECO:0000313" key="2">
    <source>
        <dbReference type="Proteomes" id="UP001292094"/>
    </source>
</evidence>
<evidence type="ECO:0000313" key="1">
    <source>
        <dbReference type="EMBL" id="KAK4292755.1"/>
    </source>
</evidence>
<dbReference type="EMBL" id="JAWZYT010004738">
    <property type="protein sequence ID" value="KAK4292755.1"/>
    <property type="molecule type" value="Genomic_DNA"/>
</dbReference>
<accession>A0AAE1NME7</accession>
<proteinExistence type="predicted"/>
<gene>
    <name evidence="1" type="ORF">Pmani_034492</name>
</gene>
<keyword evidence="2" id="KW-1185">Reference proteome</keyword>
<name>A0AAE1NME7_9EUCA</name>